<name>G0UV12_TRYCI</name>
<gene>
    <name evidence="2" type="ORF">TCIL3000_9_6380</name>
</gene>
<keyword evidence="1" id="KW-0472">Membrane</keyword>
<proteinExistence type="predicted"/>
<organism evidence="2">
    <name type="scientific">Trypanosoma congolense (strain IL3000)</name>
    <dbReference type="NCBI Taxonomy" id="1068625"/>
    <lineage>
        <taxon>Eukaryota</taxon>
        <taxon>Discoba</taxon>
        <taxon>Euglenozoa</taxon>
        <taxon>Kinetoplastea</taxon>
        <taxon>Metakinetoplastina</taxon>
        <taxon>Trypanosomatida</taxon>
        <taxon>Trypanosomatidae</taxon>
        <taxon>Trypanosoma</taxon>
        <taxon>Nannomonas</taxon>
    </lineage>
</organism>
<accession>G0UV12</accession>
<dbReference type="AlphaFoldDB" id="G0UV12"/>
<dbReference type="EMBL" id="HE575322">
    <property type="protein sequence ID" value="CCC93226.1"/>
    <property type="molecule type" value="Genomic_DNA"/>
</dbReference>
<evidence type="ECO:0000313" key="2">
    <source>
        <dbReference type="EMBL" id="CCC93226.1"/>
    </source>
</evidence>
<keyword evidence="1" id="KW-0812">Transmembrane</keyword>
<evidence type="ECO:0000256" key="1">
    <source>
        <dbReference type="SAM" id="Phobius"/>
    </source>
</evidence>
<keyword evidence="1" id="KW-1133">Transmembrane helix</keyword>
<protein>
    <submittedName>
        <fullName evidence="2">Uncharacterized protein</fullName>
    </submittedName>
</protein>
<sequence>MYEKGSIRQKGKPYTATEVMWQLPRVKPHEHTRLMIHYPPLSVLFFSVQPLRIHIHQFAQAIEQVNSFSRIFPRELIRTAEKHYCFYFTHSYVLCLFVCFFFIFCILVSDLLYFASVGASLGSR</sequence>
<feature type="transmembrane region" description="Helical" evidence="1">
    <location>
        <begin position="92"/>
        <end position="115"/>
    </location>
</feature>
<reference evidence="2" key="1">
    <citation type="journal article" date="2012" name="Proc. Natl. Acad. Sci. U.S.A.">
        <title>Antigenic diversity is generated by distinct evolutionary mechanisms in African trypanosome species.</title>
        <authorList>
            <person name="Jackson A.P."/>
            <person name="Berry A."/>
            <person name="Aslett M."/>
            <person name="Allison H.C."/>
            <person name="Burton P."/>
            <person name="Vavrova-Anderson J."/>
            <person name="Brown R."/>
            <person name="Browne H."/>
            <person name="Corton N."/>
            <person name="Hauser H."/>
            <person name="Gamble J."/>
            <person name="Gilderthorp R."/>
            <person name="Marcello L."/>
            <person name="McQuillan J."/>
            <person name="Otto T.D."/>
            <person name="Quail M.A."/>
            <person name="Sanders M.J."/>
            <person name="van Tonder A."/>
            <person name="Ginger M.L."/>
            <person name="Field M.C."/>
            <person name="Barry J.D."/>
            <person name="Hertz-Fowler C."/>
            <person name="Berriman M."/>
        </authorList>
    </citation>
    <scope>NUCLEOTIDE SEQUENCE</scope>
    <source>
        <strain evidence="2">IL3000</strain>
    </source>
</reference>